<reference evidence="1" key="3">
    <citation type="submission" date="2022-01" db="UniProtKB">
        <authorList>
            <consortium name="EnsemblPlants"/>
        </authorList>
    </citation>
    <scope>IDENTIFICATION</scope>
    <source>
        <strain evidence="1">subsp. vulgare</strain>
    </source>
</reference>
<organism evidence="1 2">
    <name type="scientific">Hordeum vulgare subsp. vulgare</name>
    <name type="common">Domesticated barley</name>
    <dbReference type="NCBI Taxonomy" id="112509"/>
    <lineage>
        <taxon>Eukaryota</taxon>
        <taxon>Viridiplantae</taxon>
        <taxon>Streptophyta</taxon>
        <taxon>Embryophyta</taxon>
        <taxon>Tracheophyta</taxon>
        <taxon>Spermatophyta</taxon>
        <taxon>Magnoliopsida</taxon>
        <taxon>Liliopsida</taxon>
        <taxon>Poales</taxon>
        <taxon>Poaceae</taxon>
        <taxon>BOP clade</taxon>
        <taxon>Pooideae</taxon>
        <taxon>Triticodae</taxon>
        <taxon>Triticeae</taxon>
        <taxon>Hordeinae</taxon>
        <taxon>Hordeum</taxon>
    </lineage>
</organism>
<dbReference type="EnsemblPlants" id="HORVU.MOREX.r3.7HG0739060.1">
    <property type="protein sequence ID" value="HORVU.MOREX.r3.7HG0739060.1.CDS1"/>
    <property type="gene ID" value="HORVU.MOREX.r3.7HG0739060"/>
</dbReference>
<dbReference type="Gramene" id="HORVU.MOREX.r2.7HG0613020.1">
    <property type="protein sequence ID" value="HORVU.MOREX.r2.7HG0613020.1.CDS.1"/>
    <property type="gene ID" value="HORVU.MOREX.r2.7HG0613020"/>
</dbReference>
<dbReference type="PANTHER" id="PTHR33085">
    <property type="entry name" value="OS12G0113100 PROTEIN-RELATED"/>
    <property type="match status" value="1"/>
</dbReference>
<evidence type="ECO:0000313" key="1">
    <source>
        <dbReference type="EnsemblPlants" id="HORVU.MOREX.r3.7HG0739060.1.CDS1"/>
    </source>
</evidence>
<dbReference type="AlphaFoldDB" id="A0A8I6YJ23"/>
<reference evidence="1" key="2">
    <citation type="submission" date="2020-10" db="EMBL/GenBank/DDBJ databases">
        <authorList>
            <person name="Scholz U."/>
            <person name="Mascher M."/>
            <person name="Fiebig A."/>
        </authorList>
    </citation>
    <scope>NUCLEOTIDE SEQUENCE [LARGE SCALE GENOMIC DNA]</scope>
    <source>
        <strain evidence="1">cv. Morex</strain>
    </source>
</reference>
<evidence type="ECO:0000313" key="2">
    <source>
        <dbReference type="Proteomes" id="UP000011116"/>
    </source>
</evidence>
<name>A0A8I6YJ23_HORVV</name>
<accession>A0A8I6YJ23</accession>
<dbReference type="PANTHER" id="PTHR33085:SF141">
    <property type="entry name" value="DUF1618 DOMAIN-CONTAINING PROTEIN"/>
    <property type="match status" value="1"/>
</dbReference>
<protein>
    <submittedName>
        <fullName evidence="1">Uncharacterized protein</fullName>
    </submittedName>
</protein>
<dbReference type="InterPro" id="IPR012871">
    <property type="entry name" value="DUF1668_ORYSA"/>
</dbReference>
<reference evidence="2" key="1">
    <citation type="journal article" date="2012" name="Nature">
        <title>A physical, genetic and functional sequence assembly of the barley genome.</title>
        <authorList>
            <consortium name="The International Barley Genome Sequencing Consortium"/>
            <person name="Mayer K.F."/>
            <person name="Waugh R."/>
            <person name="Brown J.W."/>
            <person name="Schulman A."/>
            <person name="Langridge P."/>
            <person name="Platzer M."/>
            <person name="Fincher G.B."/>
            <person name="Muehlbauer G.J."/>
            <person name="Sato K."/>
            <person name="Close T.J."/>
            <person name="Wise R.P."/>
            <person name="Stein N."/>
        </authorList>
    </citation>
    <scope>NUCLEOTIDE SEQUENCE [LARGE SCALE GENOMIC DNA]</scope>
    <source>
        <strain evidence="2">cv. Morex</strain>
    </source>
</reference>
<proteinExistence type="predicted"/>
<dbReference type="Gramene" id="HORVU.MOREX.r3.7HG0739060.1">
    <property type="protein sequence ID" value="HORVU.MOREX.r3.7HG0739060.1.CDS1"/>
    <property type="gene ID" value="HORVU.MOREX.r3.7HG0739060"/>
</dbReference>
<dbReference type="Proteomes" id="UP000011116">
    <property type="component" value="Chromosome 7H"/>
</dbReference>
<sequence>MSKRPFERRQQQHLYVLLDDWDRGCSIYRFGEDDLDADADVPDLDDTAPIARLEARHPLAWSFAVHGTKILAVRTADGSPAIPGFDTSTMAVVACPFPVTTRGMTSKPFYASVAGDRLFAMVYRHVEALGPQPLPDDDEPPPAWSWSTVDDAEPPFSPERVTCHARHPDGRTVFASVVGWRPGSATDLQRSTYSFDADRLRFRYHGEWLLPFRGEAHYDGRAGRVGRALRRGARARRVVRRPAGEASERPDWKVSQERLFDYGFETTGHLGATLVYMGGGSRYCLVQCCAQRGDDDGDDRRCHRRVVQMTTFSLKYGKKGELRITGRGGRASMAYTVAHDMNPPTLNPSAFWM</sequence>
<keyword evidence="2" id="KW-1185">Reference proteome</keyword>
<dbReference type="Pfam" id="PF07893">
    <property type="entry name" value="DUF1668"/>
    <property type="match status" value="1"/>
</dbReference>